<organism evidence="2 3">
    <name type="scientific">Paludisphaera mucosa</name>
    <dbReference type="NCBI Taxonomy" id="3030827"/>
    <lineage>
        <taxon>Bacteria</taxon>
        <taxon>Pseudomonadati</taxon>
        <taxon>Planctomycetota</taxon>
        <taxon>Planctomycetia</taxon>
        <taxon>Isosphaerales</taxon>
        <taxon>Isosphaeraceae</taxon>
        <taxon>Paludisphaera</taxon>
    </lineage>
</organism>
<comment type="caution">
    <text evidence="2">The sequence shown here is derived from an EMBL/GenBank/DDBJ whole genome shotgun (WGS) entry which is preliminary data.</text>
</comment>
<keyword evidence="1" id="KW-1133">Transmembrane helix</keyword>
<dbReference type="InterPro" id="IPR011990">
    <property type="entry name" value="TPR-like_helical_dom_sf"/>
</dbReference>
<dbReference type="Proteomes" id="UP001216907">
    <property type="component" value="Unassembled WGS sequence"/>
</dbReference>
<feature type="transmembrane region" description="Helical" evidence="1">
    <location>
        <begin position="48"/>
        <end position="67"/>
    </location>
</feature>
<protein>
    <recommendedName>
        <fullName evidence="4">Tetratricopeptide repeat protein</fullName>
    </recommendedName>
</protein>
<dbReference type="EMBL" id="JARRAG010000002">
    <property type="protein sequence ID" value="MDG3005855.1"/>
    <property type="molecule type" value="Genomic_DNA"/>
</dbReference>
<dbReference type="RefSeq" id="WP_277862181.1">
    <property type="nucleotide sequence ID" value="NZ_JARRAG010000002.1"/>
</dbReference>
<feature type="transmembrane region" description="Helical" evidence="1">
    <location>
        <begin position="216"/>
        <end position="237"/>
    </location>
</feature>
<dbReference type="Gene3D" id="1.25.40.10">
    <property type="entry name" value="Tetratricopeptide repeat domain"/>
    <property type="match status" value="1"/>
</dbReference>
<keyword evidence="1" id="KW-0812">Transmembrane</keyword>
<sequence>MHCLFSRVLAVFAALLLIVALIKPWMEVPVDVEELPDGKIQCIAARPRTAIPFRITCLAFSLVMGFGHVWHRRTSDRKAMLGAAFLSSQLFFPYVVMAWEPALSARANWLHMQHENLTWLGGDLCTNLEYSRKSWKDSIYMVDTPRQINVVRLPSSGLGAFQFGRLMTWFEMLGFSNRFCQFVRMGWITALLGTTLLIMSECLPAGRLDRRRAVRALTSGVGAFACGTLIAVAPVVVSSLELDRCRDAVARGLYDSAEAHLRRATFYLPALREDTFYVAQLGLLDFRRGRRETPAGRLFQANLLERQGRYAQSMDLYQEILSKEPRETAVYREALRAVLRAGLHALNGQRNDLACRWLEQVMRAEPCNLKANFALQIAYLRTWRRDDLDRTVRRIVAIYGYFQMPTKQIVLAASHENALFAAYRDHDLAAAYTHSLKAKKP</sequence>
<feature type="transmembrane region" description="Helical" evidence="1">
    <location>
        <begin position="182"/>
        <end position="204"/>
    </location>
</feature>
<gene>
    <name evidence="2" type="ORF">PZE19_18875</name>
</gene>
<accession>A0ABT6FE45</accession>
<evidence type="ECO:0000313" key="3">
    <source>
        <dbReference type="Proteomes" id="UP001216907"/>
    </source>
</evidence>
<feature type="transmembrane region" description="Helical" evidence="1">
    <location>
        <begin position="79"/>
        <end position="99"/>
    </location>
</feature>
<name>A0ABT6FE45_9BACT</name>
<keyword evidence="3" id="KW-1185">Reference proteome</keyword>
<evidence type="ECO:0008006" key="4">
    <source>
        <dbReference type="Google" id="ProtNLM"/>
    </source>
</evidence>
<keyword evidence="1" id="KW-0472">Membrane</keyword>
<evidence type="ECO:0000256" key="1">
    <source>
        <dbReference type="SAM" id="Phobius"/>
    </source>
</evidence>
<dbReference type="SUPFAM" id="SSF48452">
    <property type="entry name" value="TPR-like"/>
    <property type="match status" value="1"/>
</dbReference>
<reference evidence="2 3" key="1">
    <citation type="submission" date="2023-03" db="EMBL/GenBank/DDBJ databases">
        <title>Paludisphaera mucosa sp. nov. a novel planctomycete from northern fen.</title>
        <authorList>
            <person name="Ivanova A."/>
        </authorList>
    </citation>
    <scope>NUCLEOTIDE SEQUENCE [LARGE SCALE GENOMIC DNA]</scope>
    <source>
        <strain evidence="2 3">Pla2</strain>
    </source>
</reference>
<evidence type="ECO:0000313" key="2">
    <source>
        <dbReference type="EMBL" id="MDG3005855.1"/>
    </source>
</evidence>
<proteinExistence type="predicted"/>